<gene>
    <name evidence="2" type="ordered locus">Emin_0737</name>
</gene>
<evidence type="ECO:0000313" key="2">
    <source>
        <dbReference type="EMBL" id="ACC98292.1"/>
    </source>
</evidence>
<organism evidence="2 3">
    <name type="scientific">Elusimicrobium minutum (strain Pei191)</name>
    <dbReference type="NCBI Taxonomy" id="445932"/>
    <lineage>
        <taxon>Bacteria</taxon>
        <taxon>Pseudomonadati</taxon>
        <taxon>Elusimicrobiota</taxon>
        <taxon>Elusimicrobia</taxon>
        <taxon>Elusimicrobiales</taxon>
        <taxon>Elusimicrobiaceae</taxon>
        <taxon>Elusimicrobium</taxon>
    </lineage>
</organism>
<dbReference type="KEGG" id="emi:Emin_0737"/>
<dbReference type="EMBL" id="CP001055">
    <property type="protein sequence ID" value="ACC98292.1"/>
    <property type="molecule type" value="Genomic_DNA"/>
</dbReference>
<keyword evidence="1" id="KW-0472">Membrane</keyword>
<dbReference type="HOGENOM" id="CLU_1141182_0_0_0"/>
<dbReference type="Proteomes" id="UP000001029">
    <property type="component" value="Chromosome"/>
</dbReference>
<dbReference type="RefSeq" id="WP_012414907.1">
    <property type="nucleotide sequence ID" value="NC_010644.1"/>
</dbReference>
<name>B2KCP6_ELUMP</name>
<feature type="transmembrane region" description="Helical" evidence="1">
    <location>
        <begin position="179"/>
        <end position="201"/>
    </location>
</feature>
<evidence type="ECO:0000313" key="3">
    <source>
        <dbReference type="Proteomes" id="UP000001029"/>
    </source>
</evidence>
<sequence>MSQAWTIFFKERFKKYFLTAFIFLLAWYIIKTLPYFLHIKSIFPDQSPLSIQVFKIFIFFFYLFLDFILWVCVVNIYNGEFNLKAVKETVKKHYWFFISLLAIKLLIFFNNTITQHFFYSIAAGNEIGKAVYVLQISSVIAGFLSLIKFFIIGWFLALHNSFMAFFQSVKHNFTALFRPALIFVILVVLINIAQQLLFLILSRAGVVTANASTAQLILSETIFFATYVGMTAAVFITLSYAKE</sequence>
<keyword evidence="1" id="KW-1133">Transmembrane helix</keyword>
<keyword evidence="3" id="KW-1185">Reference proteome</keyword>
<protein>
    <submittedName>
        <fullName evidence="2">Uncharacterized protein</fullName>
    </submittedName>
</protein>
<feature type="transmembrane region" description="Helical" evidence="1">
    <location>
        <begin position="221"/>
        <end position="241"/>
    </location>
</feature>
<proteinExistence type="predicted"/>
<accession>B2KCP6</accession>
<feature type="transmembrane region" description="Helical" evidence="1">
    <location>
        <begin position="94"/>
        <end position="113"/>
    </location>
</feature>
<feature type="transmembrane region" description="Helical" evidence="1">
    <location>
        <begin position="16"/>
        <end position="37"/>
    </location>
</feature>
<dbReference type="STRING" id="445932.Emin_0737"/>
<evidence type="ECO:0000256" key="1">
    <source>
        <dbReference type="SAM" id="Phobius"/>
    </source>
</evidence>
<reference evidence="2 3" key="1">
    <citation type="journal article" date="2009" name="Appl. Environ. Microbiol.">
        <title>Genomic analysis of 'Elusimicrobium minutum,' the first cultivated representative of the phylum 'Elusimicrobia' (formerly termite group 1).</title>
        <authorList>
            <person name="Herlemann D.P.R."/>
            <person name="Geissinger O."/>
            <person name="Ikeda-Ohtsubo W."/>
            <person name="Kunin V."/>
            <person name="Sun H."/>
            <person name="Lapidus A."/>
            <person name="Hugenholtz P."/>
            <person name="Brune A."/>
        </authorList>
    </citation>
    <scope>NUCLEOTIDE SEQUENCE [LARGE SCALE GENOMIC DNA]</scope>
    <source>
        <strain evidence="2 3">Pei191</strain>
    </source>
</reference>
<feature type="transmembrane region" description="Helical" evidence="1">
    <location>
        <begin position="133"/>
        <end position="158"/>
    </location>
</feature>
<keyword evidence="1" id="KW-0812">Transmembrane</keyword>
<feature type="transmembrane region" description="Helical" evidence="1">
    <location>
        <begin position="49"/>
        <end position="73"/>
    </location>
</feature>
<dbReference type="AlphaFoldDB" id="B2KCP6"/>